<feature type="region of interest" description="Disordered" evidence="1">
    <location>
        <begin position="1"/>
        <end position="21"/>
    </location>
</feature>
<dbReference type="GO" id="GO:0004672">
    <property type="term" value="F:protein kinase activity"/>
    <property type="evidence" value="ECO:0007669"/>
    <property type="project" value="InterPro"/>
</dbReference>
<dbReference type="PANTHER" id="PTHR38248:SF2">
    <property type="entry name" value="FUNK1 11"/>
    <property type="match status" value="1"/>
</dbReference>
<organism evidence="3 4">
    <name type="scientific">Paramarasmius palmivorus</name>
    <dbReference type="NCBI Taxonomy" id="297713"/>
    <lineage>
        <taxon>Eukaryota</taxon>
        <taxon>Fungi</taxon>
        <taxon>Dikarya</taxon>
        <taxon>Basidiomycota</taxon>
        <taxon>Agaricomycotina</taxon>
        <taxon>Agaricomycetes</taxon>
        <taxon>Agaricomycetidae</taxon>
        <taxon>Agaricales</taxon>
        <taxon>Marasmiineae</taxon>
        <taxon>Marasmiaceae</taxon>
        <taxon>Paramarasmius</taxon>
    </lineage>
</organism>
<dbReference type="SUPFAM" id="SSF56112">
    <property type="entry name" value="Protein kinase-like (PK-like)"/>
    <property type="match status" value="1"/>
</dbReference>
<dbReference type="InterPro" id="IPR011009">
    <property type="entry name" value="Kinase-like_dom_sf"/>
</dbReference>
<protein>
    <recommendedName>
        <fullName evidence="2">Protein kinase domain-containing protein</fullName>
    </recommendedName>
</protein>
<dbReference type="Pfam" id="PF17667">
    <property type="entry name" value="Pkinase_fungal"/>
    <property type="match status" value="2"/>
</dbReference>
<feature type="domain" description="Protein kinase" evidence="2">
    <location>
        <begin position="390"/>
        <end position="703"/>
    </location>
</feature>
<dbReference type="InterPro" id="IPR000719">
    <property type="entry name" value="Prot_kinase_dom"/>
</dbReference>
<dbReference type="GO" id="GO:0005524">
    <property type="term" value="F:ATP binding"/>
    <property type="evidence" value="ECO:0007669"/>
    <property type="project" value="InterPro"/>
</dbReference>
<comment type="caution">
    <text evidence="3">The sequence shown here is derived from an EMBL/GenBank/DDBJ whole genome shotgun (WGS) entry which is preliminary data.</text>
</comment>
<accession>A0AAW0CDN3</accession>
<sequence>MSPAETPCPDPPKASSLPPKPRRDLSFLLSDISNEKLVPLEAYMTTVLHIPEDTPPQLDAIADSTAFLQLLKQYCNKVNSDADRYPRFVALVNHTIDEMVKLGVTTNPAEFTVCLSRPKPVEGVPPEMTPSTVGVKASAIDVRISQDEKESGKDVPAAAQASPSSAFMWDELLTFFEFKMERKTIKNGIRVPKAVTKKGKVSASVVVCSSADALFQMPAGPKQQPPTPLHTSTPSKAHRRSIRLAEIPCDPSPAPVSGVKRPLEEPGDDAGTVTAKRPTKRARTYNYFQQRFLCASYALDMLNLGGIRTHVIGGLVVDDNLQLFLYTRSGICRTEPFSFVEQPRIFLRILLGLSRMTLSQWGVFEGMLTHRLSCTSVPPATPQLQPDRTLYMNKSFVLGDFQFVVGCILVFPSSLTGSGTWIIQATCLKLSWLRLVIKFSSVSAKRKPEWVFLQAAYQAAQKDQQHIMVLDHLPNLLCWDQSEFEKSFVPLFGEGFEWKEMRVMVVEELVPITRLSDPVHFTQAFRETIICHKWLVGYPGIMHRDISMNNLMFRMNINKKICGVLNDFDLACFISEMNDFQALQRAGTKPFMSIDLLCPPNIEMEPMHYARYDLEAFVYVFAAIVAHYEDGRYTSNPLYEEWFKGTWESAGTAKRVWLMEPLAEESLTANYKSLKDLLSSLRTQLRYGRNEFREALARKHRHDGQLKMLDGQPFDQTTLGGFVTYEHILAVFGDVFSYT</sequence>
<dbReference type="EMBL" id="JAYKXP010000050">
    <property type="protein sequence ID" value="KAK7036641.1"/>
    <property type="molecule type" value="Genomic_DNA"/>
</dbReference>
<dbReference type="InterPro" id="IPR040976">
    <property type="entry name" value="Pkinase_fungal"/>
</dbReference>
<dbReference type="Gene3D" id="1.10.510.10">
    <property type="entry name" value="Transferase(Phosphotransferase) domain 1"/>
    <property type="match status" value="1"/>
</dbReference>
<keyword evidence="4" id="KW-1185">Reference proteome</keyword>
<dbReference type="PROSITE" id="PS50011">
    <property type="entry name" value="PROTEIN_KINASE_DOM"/>
    <property type="match status" value="1"/>
</dbReference>
<dbReference type="PANTHER" id="PTHR38248">
    <property type="entry name" value="FUNK1 6"/>
    <property type="match status" value="1"/>
</dbReference>
<evidence type="ECO:0000313" key="3">
    <source>
        <dbReference type="EMBL" id="KAK7036641.1"/>
    </source>
</evidence>
<name>A0AAW0CDN3_9AGAR</name>
<dbReference type="AlphaFoldDB" id="A0AAW0CDN3"/>
<gene>
    <name evidence="3" type="ORF">VNI00_011574</name>
</gene>
<evidence type="ECO:0000313" key="4">
    <source>
        <dbReference type="Proteomes" id="UP001383192"/>
    </source>
</evidence>
<proteinExistence type="predicted"/>
<feature type="compositionally biased region" description="Pro residues" evidence="1">
    <location>
        <begin position="1"/>
        <end position="12"/>
    </location>
</feature>
<feature type="region of interest" description="Disordered" evidence="1">
    <location>
        <begin position="254"/>
        <end position="276"/>
    </location>
</feature>
<dbReference type="Proteomes" id="UP001383192">
    <property type="component" value="Unassembled WGS sequence"/>
</dbReference>
<evidence type="ECO:0000256" key="1">
    <source>
        <dbReference type="SAM" id="MobiDB-lite"/>
    </source>
</evidence>
<reference evidence="3 4" key="1">
    <citation type="submission" date="2024-01" db="EMBL/GenBank/DDBJ databases">
        <title>A draft genome for a cacao thread blight-causing isolate of Paramarasmius palmivorus.</title>
        <authorList>
            <person name="Baruah I.K."/>
            <person name="Bukari Y."/>
            <person name="Amoako-Attah I."/>
            <person name="Meinhardt L.W."/>
            <person name="Bailey B.A."/>
            <person name="Cohen S.P."/>
        </authorList>
    </citation>
    <scope>NUCLEOTIDE SEQUENCE [LARGE SCALE GENOMIC DNA]</scope>
    <source>
        <strain evidence="3 4">GH-12</strain>
    </source>
</reference>
<evidence type="ECO:0000259" key="2">
    <source>
        <dbReference type="PROSITE" id="PS50011"/>
    </source>
</evidence>